<dbReference type="Proteomes" id="UP000324800">
    <property type="component" value="Unassembled WGS sequence"/>
</dbReference>
<comment type="caution">
    <text evidence="1">The sequence shown here is derived from an EMBL/GenBank/DDBJ whole genome shotgun (WGS) entry which is preliminary data.</text>
</comment>
<reference evidence="1 2" key="1">
    <citation type="submission" date="2019-03" db="EMBL/GenBank/DDBJ databases">
        <title>Single cell metagenomics reveals metabolic interactions within the superorganism composed of flagellate Streblomastix strix and complex community of Bacteroidetes bacteria on its surface.</title>
        <authorList>
            <person name="Treitli S.C."/>
            <person name="Kolisko M."/>
            <person name="Husnik F."/>
            <person name="Keeling P."/>
            <person name="Hampl V."/>
        </authorList>
    </citation>
    <scope>NUCLEOTIDE SEQUENCE [LARGE SCALE GENOMIC DNA]</scope>
    <source>
        <strain evidence="1">ST1C</strain>
    </source>
</reference>
<sequence length="77" mass="8911">MEALYSITVNLNIPNLKNRIYNRSDTLQAVFVIEPLIEVSFIRIDEEFRTNGEVNGLKSRFVVQNFGSLSYLERSID</sequence>
<dbReference type="EMBL" id="SNRW01008577">
    <property type="protein sequence ID" value="KAA6379305.1"/>
    <property type="molecule type" value="Genomic_DNA"/>
</dbReference>
<evidence type="ECO:0000313" key="1">
    <source>
        <dbReference type="EMBL" id="KAA6379305.1"/>
    </source>
</evidence>
<gene>
    <name evidence="1" type="ORF">EZS28_025167</name>
</gene>
<organism evidence="1 2">
    <name type="scientific">Streblomastix strix</name>
    <dbReference type="NCBI Taxonomy" id="222440"/>
    <lineage>
        <taxon>Eukaryota</taxon>
        <taxon>Metamonada</taxon>
        <taxon>Preaxostyla</taxon>
        <taxon>Oxymonadida</taxon>
        <taxon>Streblomastigidae</taxon>
        <taxon>Streblomastix</taxon>
    </lineage>
</organism>
<dbReference type="AlphaFoldDB" id="A0A5J4V9W2"/>
<proteinExistence type="predicted"/>
<evidence type="ECO:0000313" key="2">
    <source>
        <dbReference type="Proteomes" id="UP000324800"/>
    </source>
</evidence>
<protein>
    <submittedName>
        <fullName evidence="1">Uncharacterized protein</fullName>
    </submittedName>
</protein>
<accession>A0A5J4V9W2</accession>
<name>A0A5J4V9W2_9EUKA</name>